<sequence length="120" mass="13338">MGTADHGRSQASVRRRAQRRVVAAMVARDREQWRSYHRRQTESGGGRRRCRLASREETCGSGHCSRRRDELAGAEVRSSSVRHRVVADAATAEVWAGSESAVSRVAEARWCRWASALGSS</sequence>
<dbReference type="Gramene" id="KCW51243">
    <property type="protein sequence ID" value="KCW51243"/>
    <property type="gene ID" value="EUGRSUZ_J00822"/>
</dbReference>
<protein>
    <submittedName>
        <fullName evidence="1">Uncharacterized protein</fullName>
    </submittedName>
</protein>
<dbReference type="InParanoid" id="A0A059ABM3"/>
<dbReference type="EMBL" id="KK198762">
    <property type="protein sequence ID" value="KCW51243.1"/>
    <property type="molecule type" value="Genomic_DNA"/>
</dbReference>
<accession>A0A059ABM3</accession>
<reference evidence="1" key="1">
    <citation type="submission" date="2013-07" db="EMBL/GenBank/DDBJ databases">
        <title>The genome of Eucalyptus grandis.</title>
        <authorList>
            <person name="Schmutz J."/>
            <person name="Hayes R."/>
            <person name="Myburg A."/>
            <person name="Tuskan G."/>
            <person name="Grattapaglia D."/>
            <person name="Rokhsar D.S."/>
        </authorList>
    </citation>
    <scope>NUCLEOTIDE SEQUENCE</scope>
    <source>
        <tissue evidence="1">Leaf extractions</tissue>
    </source>
</reference>
<organism evidence="1">
    <name type="scientific">Eucalyptus grandis</name>
    <name type="common">Flooded gum</name>
    <dbReference type="NCBI Taxonomy" id="71139"/>
    <lineage>
        <taxon>Eukaryota</taxon>
        <taxon>Viridiplantae</taxon>
        <taxon>Streptophyta</taxon>
        <taxon>Embryophyta</taxon>
        <taxon>Tracheophyta</taxon>
        <taxon>Spermatophyta</taxon>
        <taxon>Magnoliopsida</taxon>
        <taxon>eudicotyledons</taxon>
        <taxon>Gunneridae</taxon>
        <taxon>Pentapetalae</taxon>
        <taxon>rosids</taxon>
        <taxon>malvids</taxon>
        <taxon>Myrtales</taxon>
        <taxon>Myrtaceae</taxon>
        <taxon>Myrtoideae</taxon>
        <taxon>Eucalypteae</taxon>
        <taxon>Eucalyptus</taxon>
    </lineage>
</organism>
<proteinExistence type="predicted"/>
<dbReference type="AlphaFoldDB" id="A0A059ABM3"/>
<name>A0A059ABM3_EUCGR</name>
<evidence type="ECO:0000313" key="1">
    <source>
        <dbReference type="EMBL" id="KCW51243.1"/>
    </source>
</evidence>
<gene>
    <name evidence="1" type="ORF">EUGRSUZ_J00822</name>
</gene>